<dbReference type="Proteomes" id="UP000245207">
    <property type="component" value="Unassembled WGS sequence"/>
</dbReference>
<sequence length="185" mass="21920">MSQQYSSNMVTNLFNWSVIGRNETTPTKRPRKKKTLAELKEDETALKERKQLKRQVANLQAACEKRRKENESLNKMKNDMQPHKQGLATSEVNNHMEEKDSRENINRVEETGSYAPYLDKFTRDICPKEASEERRIRVYKFYPDATNYTPNFPAKENVRRENVRCAKLACDKEDYWPTILIKWIK</sequence>
<proteinExistence type="predicted"/>
<keyword evidence="4" id="KW-1185">Reference proteome</keyword>
<reference evidence="3 4" key="1">
    <citation type="journal article" date="2018" name="Mol. Plant">
        <title>The genome of Artemisia annua provides insight into the evolution of Asteraceae family and artemisinin biosynthesis.</title>
        <authorList>
            <person name="Shen Q."/>
            <person name="Zhang L."/>
            <person name="Liao Z."/>
            <person name="Wang S."/>
            <person name="Yan T."/>
            <person name="Shi P."/>
            <person name="Liu M."/>
            <person name="Fu X."/>
            <person name="Pan Q."/>
            <person name="Wang Y."/>
            <person name="Lv Z."/>
            <person name="Lu X."/>
            <person name="Zhang F."/>
            <person name="Jiang W."/>
            <person name="Ma Y."/>
            <person name="Chen M."/>
            <person name="Hao X."/>
            <person name="Li L."/>
            <person name="Tang Y."/>
            <person name="Lv G."/>
            <person name="Zhou Y."/>
            <person name="Sun X."/>
            <person name="Brodelius P.E."/>
            <person name="Rose J.K.C."/>
            <person name="Tang K."/>
        </authorList>
    </citation>
    <scope>NUCLEOTIDE SEQUENCE [LARGE SCALE GENOMIC DNA]</scope>
    <source>
        <strain evidence="4">cv. Huhao1</strain>
        <tissue evidence="3">Leaf</tissue>
    </source>
</reference>
<feature type="domain" description="Ig-like" evidence="2">
    <location>
        <begin position="143"/>
        <end position="185"/>
    </location>
</feature>
<comment type="caution">
    <text evidence="3">The sequence shown here is derived from an EMBL/GenBank/DDBJ whole genome shotgun (WGS) entry which is preliminary data.</text>
</comment>
<evidence type="ECO:0000313" key="4">
    <source>
        <dbReference type="Proteomes" id="UP000245207"/>
    </source>
</evidence>
<feature type="compositionally biased region" description="Basic and acidic residues" evidence="1">
    <location>
        <begin position="65"/>
        <end position="82"/>
    </location>
</feature>
<dbReference type="EMBL" id="PKPP01000529">
    <property type="protein sequence ID" value="PWA91651.1"/>
    <property type="molecule type" value="Genomic_DNA"/>
</dbReference>
<evidence type="ECO:0000313" key="3">
    <source>
        <dbReference type="EMBL" id="PWA91651.1"/>
    </source>
</evidence>
<dbReference type="AlphaFoldDB" id="A0A2U1Q0U1"/>
<feature type="region of interest" description="Disordered" evidence="1">
    <location>
        <begin position="65"/>
        <end position="103"/>
    </location>
</feature>
<dbReference type="PANTHER" id="PTHR35099">
    <property type="entry name" value="OS02G0182700 PROTEIN"/>
    <property type="match status" value="1"/>
</dbReference>
<name>A0A2U1Q0U1_ARTAN</name>
<dbReference type="InterPro" id="IPR007110">
    <property type="entry name" value="Ig-like_dom"/>
</dbReference>
<evidence type="ECO:0000259" key="2">
    <source>
        <dbReference type="PROSITE" id="PS50835"/>
    </source>
</evidence>
<dbReference type="PANTHER" id="PTHR35099:SF10">
    <property type="entry name" value="BZIP DOMAIN-CONTAINING PROTEIN"/>
    <property type="match status" value="1"/>
</dbReference>
<feature type="compositionally biased region" description="Basic and acidic residues" evidence="1">
    <location>
        <begin position="94"/>
        <end position="103"/>
    </location>
</feature>
<protein>
    <recommendedName>
        <fullName evidence="2">Ig-like domain-containing protein</fullName>
    </recommendedName>
</protein>
<accession>A0A2U1Q0U1</accession>
<gene>
    <name evidence="3" type="ORF">CTI12_AA089330</name>
</gene>
<organism evidence="3 4">
    <name type="scientific">Artemisia annua</name>
    <name type="common">Sweet wormwood</name>
    <dbReference type="NCBI Taxonomy" id="35608"/>
    <lineage>
        <taxon>Eukaryota</taxon>
        <taxon>Viridiplantae</taxon>
        <taxon>Streptophyta</taxon>
        <taxon>Embryophyta</taxon>
        <taxon>Tracheophyta</taxon>
        <taxon>Spermatophyta</taxon>
        <taxon>Magnoliopsida</taxon>
        <taxon>eudicotyledons</taxon>
        <taxon>Gunneridae</taxon>
        <taxon>Pentapetalae</taxon>
        <taxon>asterids</taxon>
        <taxon>campanulids</taxon>
        <taxon>Asterales</taxon>
        <taxon>Asteraceae</taxon>
        <taxon>Asteroideae</taxon>
        <taxon>Anthemideae</taxon>
        <taxon>Artemisiinae</taxon>
        <taxon>Artemisia</taxon>
    </lineage>
</organism>
<dbReference type="OrthoDB" id="1724644at2759"/>
<evidence type="ECO:0000256" key="1">
    <source>
        <dbReference type="SAM" id="MobiDB-lite"/>
    </source>
</evidence>
<dbReference type="PROSITE" id="PS50835">
    <property type="entry name" value="IG_LIKE"/>
    <property type="match status" value="1"/>
</dbReference>